<dbReference type="Proteomes" id="UP000299102">
    <property type="component" value="Unassembled WGS sequence"/>
</dbReference>
<accession>A0A4C1TNS3</accession>
<organism evidence="1 2">
    <name type="scientific">Eumeta variegata</name>
    <name type="common">Bagworm moth</name>
    <name type="synonym">Eumeta japonica</name>
    <dbReference type="NCBI Taxonomy" id="151549"/>
    <lineage>
        <taxon>Eukaryota</taxon>
        <taxon>Metazoa</taxon>
        <taxon>Ecdysozoa</taxon>
        <taxon>Arthropoda</taxon>
        <taxon>Hexapoda</taxon>
        <taxon>Insecta</taxon>
        <taxon>Pterygota</taxon>
        <taxon>Neoptera</taxon>
        <taxon>Endopterygota</taxon>
        <taxon>Lepidoptera</taxon>
        <taxon>Glossata</taxon>
        <taxon>Ditrysia</taxon>
        <taxon>Tineoidea</taxon>
        <taxon>Psychidae</taxon>
        <taxon>Oiketicinae</taxon>
        <taxon>Eumeta</taxon>
    </lineage>
</organism>
<dbReference type="AlphaFoldDB" id="A0A4C1TNS3"/>
<evidence type="ECO:0000313" key="1">
    <source>
        <dbReference type="EMBL" id="GBP15458.1"/>
    </source>
</evidence>
<name>A0A4C1TNS3_EUMVA</name>
<sequence>MMQYIRASIRVDRLGPKSVKNLSTVEFAGIAPEVLKKKGLKLQSHGRRMFLNITWGTASALYTDGKNVTIVLERNVSPKVAGIVRRAPLTRRRRRADKATAKGKWALALKPRELRSADVF</sequence>
<keyword evidence="2" id="KW-1185">Reference proteome</keyword>
<dbReference type="EMBL" id="BGZK01000072">
    <property type="protein sequence ID" value="GBP15458.1"/>
    <property type="molecule type" value="Genomic_DNA"/>
</dbReference>
<proteinExistence type="predicted"/>
<gene>
    <name evidence="1" type="ORF">EVAR_9245_1</name>
</gene>
<comment type="caution">
    <text evidence="1">The sequence shown here is derived from an EMBL/GenBank/DDBJ whole genome shotgun (WGS) entry which is preliminary data.</text>
</comment>
<reference evidence="1 2" key="1">
    <citation type="journal article" date="2019" name="Commun. Biol.">
        <title>The bagworm genome reveals a unique fibroin gene that provides high tensile strength.</title>
        <authorList>
            <person name="Kono N."/>
            <person name="Nakamura H."/>
            <person name="Ohtoshi R."/>
            <person name="Tomita M."/>
            <person name="Numata K."/>
            <person name="Arakawa K."/>
        </authorList>
    </citation>
    <scope>NUCLEOTIDE SEQUENCE [LARGE SCALE GENOMIC DNA]</scope>
</reference>
<protein>
    <submittedName>
        <fullName evidence="1">Uncharacterized protein</fullName>
    </submittedName>
</protein>
<evidence type="ECO:0000313" key="2">
    <source>
        <dbReference type="Proteomes" id="UP000299102"/>
    </source>
</evidence>